<dbReference type="InterPro" id="IPR020806">
    <property type="entry name" value="PKS_PP-bd"/>
</dbReference>
<dbReference type="CDD" id="cd12117">
    <property type="entry name" value="A_NRPS_Srf_like"/>
    <property type="match status" value="1"/>
</dbReference>
<keyword evidence="3" id="KW-0596">Phosphopantetheine</keyword>
<dbReference type="InterPro" id="IPR001242">
    <property type="entry name" value="Condensation_dom"/>
</dbReference>
<dbReference type="GO" id="GO:0003824">
    <property type="term" value="F:catalytic activity"/>
    <property type="evidence" value="ECO:0007669"/>
    <property type="project" value="InterPro"/>
</dbReference>
<dbReference type="GO" id="GO:0044550">
    <property type="term" value="P:secondary metabolite biosynthetic process"/>
    <property type="evidence" value="ECO:0007669"/>
    <property type="project" value="TreeGrafter"/>
</dbReference>
<dbReference type="SMART" id="SM00823">
    <property type="entry name" value="PKS_PP"/>
    <property type="match status" value="2"/>
</dbReference>
<dbReference type="Gene3D" id="3.30.559.10">
    <property type="entry name" value="Chloramphenicol acetyltransferase-like domain"/>
    <property type="match status" value="1"/>
</dbReference>
<name>A0A5C4QPA2_9ACTN</name>
<feature type="region of interest" description="Disordered" evidence="5">
    <location>
        <begin position="1153"/>
        <end position="1176"/>
    </location>
</feature>
<dbReference type="InterPro" id="IPR029058">
    <property type="entry name" value="AB_hydrolase_fold"/>
</dbReference>
<dbReference type="InterPro" id="IPR045851">
    <property type="entry name" value="AMP-bd_C_sf"/>
</dbReference>
<evidence type="ECO:0000256" key="1">
    <source>
        <dbReference type="ARBA" id="ARBA00001957"/>
    </source>
</evidence>
<dbReference type="Proteomes" id="UP000306145">
    <property type="component" value="Unassembled WGS sequence"/>
</dbReference>
<dbReference type="GO" id="GO:0043041">
    <property type="term" value="P:amino acid activation for nonribosomal peptide biosynthetic process"/>
    <property type="evidence" value="ECO:0007669"/>
    <property type="project" value="TreeGrafter"/>
</dbReference>
<dbReference type="Gene3D" id="1.10.1200.10">
    <property type="entry name" value="ACP-like"/>
    <property type="match status" value="1"/>
</dbReference>
<dbReference type="Pfam" id="PF00550">
    <property type="entry name" value="PP-binding"/>
    <property type="match status" value="2"/>
</dbReference>
<dbReference type="CDD" id="cd19540">
    <property type="entry name" value="LCL_NRPS-like"/>
    <property type="match status" value="1"/>
</dbReference>
<keyword evidence="4" id="KW-0597">Phosphoprotein</keyword>
<feature type="domain" description="Carrier" evidence="6">
    <location>
        <begin position="1075"/>
        <end position="1150"/>
    </location>
</feature>
<proteinExistence type="inferred from homology"/>
<dbReference type="GO" id="GO:0072330">
    <property type="term" value="P:monocarboxylic acid biosynthetic process"/>
    <property type="evidence" value="ECO:0007669"/>
    <property type="project" value="UniProtKB-ARBA"/>
</dbReference>
<dbReference type="GO" id="GO:0031177">
    <property type="term" value="F:phosphopantetheine binding"/>
    <property type="evidence" value="ECO:0007669"/>
    <property type="project" value="InterPro"/>
</dbReference>
<dbReference type="InterPro" id="IPR009081">
    <property type="entry name" value="PP-bd_ACP"/>
</dbReference>
<dbReference type="GO" id="GO:0005829">
    <property type="term" value="C:cytosol"/>
    <property type="evidence" value="ECO:0007669"/>
    <property type="project" value="TreeGrafter"/>
</dbReference>
<dbReference type="Pfam" id="PF00668">
    <property type="entry name" value="Condensation"/>
    <property type="match status" value="1"/>
</dbReference>
<dbReference type="Gene3D" id="2.30.38.10">
    <property type="entry name" value="Luciferase, Domain 3"/>
    <property type="match status" value="1"/>
</dbReference>
<reference evidence="7 8" key="1">
    <citation type="submission" date="2019-06" db="EMBL/GenBank/DDBJ databases">
        <title>Micromonospora ordensis sp. nov., isolated from deep marine sediment.</title>
        <authorList>
            <person name="Veyisoglu A."/>
            <person name="Carro L."/>
            <person name="Klenk H.-P."/>
            <person name="Sahin N."/>
        </authorList>
    </citation>
    <scope>NUCLEOTIDE SEQUENCE [LARGE SCALE GENOMIC DNA]</scope>
    <source>
        <strain evidence="7 8">S2509</strain>
    </source>
</reference>
<evidence type="ECO:0000313" key="7">
    <source>
        <dbReference type="EMBL" id="TNH28049.1"/>
    </source>
</evidence>
<keyword evidence="8" id="KW-1185">Reference proteome</keyword>
<dbReference type="Gene3D" id="3.40.50.1820">
    <property type="entry name" value="alpha/beta hydrolase"/>
    <property type="match status" value="1"/>
</dbReference>
<organism evidence="7 8">
    <name type="scientific">Micromonospora orduensis</name>
    <dbReference type="NCBI Taxonomy" id="1420891"/>
    <lineage>
        <taxon>Bacteria</taxon>
        <taxon>Bacillati</taxon>
        <taxon>Actinomycetota</taxon>
        <taxon>Actinomycetes</taxon>
        <taxon>Micromonosporales</taxon>
        <taxon>Micromonosporaceae</taxon>
        <taxon>Micromonospora</taxon>
    </lineage>
</organism>
<protein>
    <submittedName>
        <fullName evidence="7">Amino acid adenylation domain-containing protein</fullName>
    </submittedName>
</protein>
<comment type="caution">
    <text evidence="7">The sequence shown here is derived from an EMBL/GenBank/DDBJ whole genome shotgun (WGS) entry which is preliminary data.</text>
</comment>
<dbReference type="InterPro" id="IPR000873">
    <property type="entry name" value="AMP-dep_synth/lig_dom"/>
</dbReference>
<dbReference type="InterPro" id="IPR036736">
    <property type="entry name" value="ACP-like_sf"/>
</dbReference>
<dbReference type="Gene3D" id="3.30.300.30">
    <property type="match status" value="1"/>
</dbReference>
<comment type="cofactor">
    <cofactor evidence="1">
        <name>pantetheine 4'-phosphate</name>
        <dbReference type="ChEBI" id="CHEBI:47942"/>
    </cofactor>
</comment>
<dbReference type="SUPFAM" id="SSF56801">
    <property type="entry name" value="Acetyl-CoA synthetase-like"/>
    <property type="match status" value="1"/>
</dbReference>
<dbReference type="PANTHER" id="PTHR45527:SF1">
    <property type="entry name" value="FATTY ACID SYNTHASE"/>
    <property type="match status" value="1"/>
</dbReference>
<dbReference type="AlphaFoldDB" id="A0A5C4QPA2"/>
<dbReference type="PANTHER" id="PTHR45527">
    <property type="entry name" value="NONRIBOSOMAL PEPTIDE SYNTHETASE"/>
    <property type="match status" value="1"/>
</dbReference>
<comment type="similarity">
    <text evidence="2">Belongs to the ATP-dependent AMP-binding enzyme family.</text>
</comment>
<evidence type="ECO:0000256" key="5">
    <source>
        <dbReference type="SAM" id="MobiDB-lite"/>
    </source>
</evidence>
<dbReference type="FunFam" id="1.10.1200.10:FF:000016">
    <property type="entry name" value="Non-ribosomal peptide synthase"/>
    <property type="match status" value="1"/>
</dbReference>
<dbReference type="FunFam" id="3.30.300.30:FF:000010">
    <property type="entry name" value="Enterobactin synthetase component F"/>
    <property type="match status" value="1"/>
</dbReference>
<dbReference type="OrthoDB" id="2472181at2"/>
<dbReference type="InterPro" id="IPR025110">
    <property type="entry name" value="AMP-bd_C"/>
</dbReference>
<dbReference type="EMBL" id="VDFY01000162">
    <property type="protein sequence ID" value="TNH28049.1"/>
    <property type="molecule type" value="Genomic_DNA"/>
</dbReference>
<dbReference type="InterPro" id="IPR010071">
    <property type="entry name" value="AA_adenyl_dom"/>
</dbReference>
<accession>A0A5C4QPA2</accession>
<evidence type="ECO:0000256" key="2">
    <source>
        <dbReference type="ARBA" id="ARBA00006432"/>
    </source>
</evidence>
<evidence type="ECO:0000313" key="8">
    <source>
        <dbReference type="Proteomes" id="UP000306145"/>
    </source>
</evidence>
<dbReference type="PROSITE" id="PS50075">
    <property type="entry name" value="CARRIER"/>
    <property type="match status" value="2"/>
</dbReference>
<dbReference type="Gene3D" id="3.40.50.980">
    <property type="match status" value="2"/>
</dbReference>
<gene>
    <name evidence="7" type="ORF">FHG89_16540</name>
</gene>
<dbReference type="FunFam" id="1.10.1200.10:FF:000005">
    <property type="entry name" value="Nonribosomal peptide synthetase 1"/>
    <property type="match status" value="1"/>
</dbReference>
<dbReference type="SUPFAM" id="SSF47336">
    <property type="entry name" value="ACP-like"/>
    <property type="match status" value="2"/>
</dbReference>
<dbReference type="Gene3D" id="3.30.559.30">
    <property type="entry name" value="Nonribosomal peptide synthetase, condensation domain"/>
    <property type="match status" value="1"/>
</dbReference>
<dbReference type="RefSeq" id="WP_139585281.1">
    <property type="nucleotide sequence ID" value="NZ_VDFY01000162.1"/>
</dbReference>
<sequence>MGSERAGERCVHEVFEEQVARTPDATALVYGSERVTYAGLDARADRLAQCLADAGARPGAVVGVHLERGVDLVVAILAALKAGAGYLVLDPAFPPQRLRGMAEDAGVALVVAPTDAAVRRLGTGARFVGVDADQGRELPRGAGRARPGDVACVMFTSGSTDRPKGVAAPHHAIVGTLTGQDGLPTAPDAVWLQCAPVSWDACVLELWGALLHGGTCVLYPGHRVDPVVLARLASEHGVTTMYLSSSLFNVVVDEYPAALDGVRDLLVGGEALSPAHVGRALDRFPGLRLRNGYGPVEAMIFVTTHPVIRAEAESAAVPIGRPLAAKAAYVLDERLRVVPDGEVGELYAAGAGLADGYLGRAGLTADRFVANPFGRPGERMYRTGDLVVRRGVGGPLDFVGRVDAQVKVRGFRVEPAEIEAVLTRHPAVERAAVAAADDRHGERQLVAYVVPAEECARPPGRDDLRTHVAAVLPEFMVPAVVVAVDALPLTANGKLDRAALPEHLPVGADGSGASRPPGTDAEKALCDLFAEVLGVPSVGVDDDFFDLGGDSLRVARLLSRIHTVLGAEIGVRAMFEAPTVAAVARRLDEVRRSATEQPPSEGIESAGRGTPLSFAQRRLWFLDQVDAGIAYNMPILVRLRGEVDTAALRVALQDLVDRHEALRTVFTVDDGEPEQRVLPAGQARLDTAVVRVADDAELAERVASAAQYRFQLSAEPPFRAVVFTVDADQPGAALLLVMHQIAADGWSLAPLLHDLSGAYAARRLGAAPELPAPERHAVGADQQARIGDPADLGSVAARQLAYWRSVLADLPGGLALPRLADRPAAPGPRAETAVRQVDPAVHARLVELGRRHRATLFMVLHTALAVVLRRAGAGDDIAVGAPIAGRTVAPTDAVGFFVNMLALRTDLSDAPTLAELLARVREVDVAAFAHQDVPFEQVVADLNPPRSPGRHPLVDVVLALQNNARSSLAVTGVRSGVEVIRTGAARFELLVDVTDDYGPDRTPAGIAVTVEYQAEVFDRAVMEWLADALLRVLDAMAEAPQTRLTDLDARLALPAGADAAAPPPRQPSRRPVHVAPRTELERRLAALWADALGVERVGAHDNFFALGGNSLRAVRVAARIATVERLPATASHIFAAPTVAELARALTDAPTVATTPIPRLPRIPRVRSGRTSHGEE</sequence>
<dbReference type="Pfam" id="PF00501">
    <property type="entry name" value="AMP-binding"/>
    <property type="match status" value="1"/>
</dbReference>
<dbReference type="PROSITE" id="PS00012">
    <property type="entry name" value="PHOSPHOPANTETHEINE"/>
    <property type="match status" value="2"/>
</dbReference>
<feature type="domain" description="Carrier" evidence="6">
    <location>
        <begin position="516"/>
        <end position="591"/>
    </location>
</feature>
<dbReference type="SUPFAM" id="SSF52777">
    <property type="entry name" value="CoA-dependent acyltransferases"/>
    <property type="match status" value="2"/>
</dbReference>
<evidence type="ECO:0000256" key="4">
    <source>
        <dbReference type="ARBA" id="ARBA00022553"/>
    </source>
</evidence>
<dbReference type="InterPro" id="IPR023213">
    <property type="entry name" value="CAT-like_dom_sf"/>
</dbReference>
<evidence type="ECO:0000259" key="6">
    <source>
        <dbReference type="PROSITE" id="PS50075"/>
    </source>
</evidence>
<dbReference type="InterPro" id="IPR006162">
    <property type="entry name" value="Ppantetheine_attach_site"/>
</dbReference>
<evidence type="ECO:0000256" key="3">
    <source>
        <dbReference type="ARBA" id="ARBA00022450"/>
    </source>
</evidence>
<dbReference type="NCBIfam" id="TIGR01733">
    <property type="entry name" value="AA-adenyl-dom"/>
    <property type="match status" value="1"/>
</dbReference>
<dbReference type="Pfam" id="PF13193">
    <property type="entry name" value="AMP-binding_C"/>
    <property type="match status" value="1"/>
</dbReference>
<dbReference type="GO" id="GO:0008610">
    <property type="term" value="P:lipid biosynthetic process"/>
    <property type="evidence" value="ECO:0007669"/>
    <property type="project" value="UniProtKB-ARBA"/>
</dbReference>